<evidence type="ECO:0000313" key="4">
    <source>
        <dbReference type="Proteomes" id="UP001277761"/>
    </source>
</evidence>
<dbReference type="InterPro" id="IPR005754">
    <property type="entry name" value="Sortase"/>
</dbReference>
<sequence length="912" mass="97234">MRRFPPAVLLALLVALLLGVAPASAAEPPNQDDPCSRAGRNVCDTTGFGAYRTYRYGIRWFGSYRGAIPGVEEPSWCIDLRFWYPSPRFGYEKRSTTGLRSKEGKRISAAELRRMSWVLANHGTRRDRATQAAVMLYVHDVMGDGAPGEVDPRAVGVRSRFAAISRDARRYAGPYRVQVDAPAKATAGTRITATARVRSAAGVAIPNVTLRLDGSTGADGLPRTVRTNGKGEARITGTAADVDGGVRLRVETAPLAAPAPDLYVPTRGAAVRNAQRLVVAARTTVSAQATTRVEPARAVVTTSATPKAQLLGESNRDAITITGPPASWRGRVTVRAYGPAASADAIRCDGPPVAEVTYETGPGQSQAPPVVPTAPGWYGYQVTVEGSPQVIGTTTPCAVPEERFVVEVQPAVRTQISEQSSQPGATLTDRVWVSGLQGQPATVGAALHGPFPARDAMSCDGAPFWQGSYPVTGDGEFVTDPVTVTTPGYYTYRESIAASGFVRAAAHPCGEAVETTVVRGAPAIRTQVSQQQTAVGAEVTDNVVVTGLGKLRAPVEAELWGPYPSKEAMTCQGTPYWKGTFTAEGDGTYVTDKVQLKQAGYYTYRERILPTEAFDGVETPCGDEAETTIARAAPKVRTVVSSRVVRPGTTIFDRLKVTGLGETPAAVEVELFGPFRTRDAIRCTGTPYWKGTVDIKGDGDHVTPAVRLAKAGFYTYRERIAGSTVNAGTETACAEEAETALAQPLIPTGGEPRQPVEVDATKPAAGGSRPTSVRLARLGVRATLNPVRIDADFENLHVPNDIRSAGWWQDGAAPGARTGATLVSGHVDSARRGAGAFFPLVRARRGDTVELRTADGRTRRYRVTRIQRVRKDRLPSSIFSREGSARLVLVTCGGPFSRGHYRDNVIVTAVPR</sequence>
<dbReference type="InterPro" id="IPR023365">
    <property type="entry name" value="Sortase_dom-sf"/>
</dbReference>
<reference evidence="3 4" key="1">
    <citation type="submission" date="2023-11" db="EMBL/GenBank/DDBJ databases">
        <authorList>
            <person name="Xu M."/>
            <person name="Jiang T."/>
        </authorList>
    </citation>
    <scope>NUCLEOTIDE SEQUENCE [LARGE SCALE GENOMIC DNA]</scope>
    <source>
        <strain evidence="3 4">SD</strain>
    </source>
</reference>
<dbReference type="Pfam" id="PF04203">
    <property type="entry name" value="Sortase"/>
    <property type="match status" value="1"/>
</dbReference>
<evidence type="ECO:0000313" key="3">
    <source>
        <dbReference type="EMBL" id="MDX8151846.1"/>
    </source>
</evidence>
<organism evidence="3 4">
    <name type="scientific">Patulibacter brassicae</name>
    <dbReference type="NCBI Taxonomy" id="1705717"/>
    <lineage>
        <taxon>Bacteria</taxon>
        <taxon>Bacillati</taxon>
        <taxon>Actinomycetota</taxon>
        <taxon>Thermoleophilia</taxon>
        <taxon>Solirubrobacterales</taxon>
        <taxon>Patulibacteraceae</taxon>
        <taxon>Patulibacter</taxon>
    </lineage>
</organism>
<comment type="caution">
    <text evidence="3">The sequence shown here is derived from an EMBL/GenBank/DDBJ whole genome shotgun (WGS) entry which is preliminary data.</text>
</comment>
<protein>
    <submittedName>
        <fullName evidence="3">Sortase</fullName>
    </submittedName>
</protein>
<dbReference type="CDD" id="cd05829">
    <property type="entry name" value="Sortase_F"/>
    <property type="match status" value="1"/>
</dbReference>
<keyword evidence="4" id="KW-1185">Reference proteome</keyword>
<dbReference type="Proteomes" id="UP001277761">
    <property type="component" value="Unassembled WGS sequence"/>
</dbReference>
<dbReference type="SUPFAM" id="SSF63817">
    <property type="entry name" value="Sortase"/>
    <property type="match status" value="1"/>
</dbReference>
<gene>
    <name evidence="3" type="ORF">SK069_09595</name>
</gene>
<dbReference type="RefSeq" id="WP_319954001.1">
    <property type="nucleotide sequence ID" value="NZ_JAXAVX010000004.1"/>
</dbReference>
<keyword evidence="1" id="KW-0378">Hydrolase</keyword>
<keyword evidence="2" id="KW-0732">Signal</keyword>
<feature type="chain" id="PRO_5046158346" evidence="2">
    <location>
        <begin position="26"/>
        <end position="912"/>
    </location>
</feature>
<evidence type="ECO:0000256" key="1">
    <source>
        <dbReference type="ARBA" id="ARBA00022801"/>
    </source>
</evidence>
<dbReference type="Gene3D" id="2.40.260.10">
    <property type="entry name" value="Sortase"/>
    <property type="match status" value="1"/>
</dbReference>
<dbReference type="InterPro" id="IPR042001">
    <property type="entry name" value="Sortase_F"/>
</dbReference>
<feature type="signal peptide" evidence="2">
    <location>
        <begin position="1"/>
        <end position="25"/>
    </location>
</feature>
<evidence type="ECO:0000256" key="2">
    <source>
        <dbReference type="SAM" id="SignalP"/>
    </source>
</evidence>
<proteinExistence type="predicted"/>
<accession>A0ABU4VLN4</accession>
<name>A0ABU4VLN4_9ACTN</name>
<dbReference type="EMBL" id="JAXAVX010000004">
    <property type="protein sequence ID" value="MDX8151846.1"/>
    <property type="molecule type" value="Genomic_DNA"/>
</dbReference>